<name>A0AA88PBX5_9TELE</name>
<accession>A0AA88PBX5</accession>
<gene>
    <name evidence="2" type="ORF">Q8A67_018018</name>
</gene>
<dbReference type="Proteomes" id="UP001187343">
    <property type="component" value="Unassembled WGS sequence"/>
</dbReference>
<evidence type="ECO:0000256" key="1">
    <source>
        <dbReference type="SAM" id="MobiDB-lite"/>
    </source>
</evidence>
<evidence type="ECO:0000313" key="2">
    <source>
        <dbReference type="EMBL" id="KAK2880750.1"/>
    </source>
</evidence>
<comment type="caution">
    <text evidence="2">The sequence shown here is derived from an EMBL/GenBank/DDBJ whole genome shotgun (WGS) entry which is preliminary data.</text>
</comment>
<keyword evidence="3" id="KW-1185">Reference proteome</keyword>
<feature type="region of interest" description="Disordered" evidence="1">
    <location>
        <begin position="72"/>
        <end position="102"/>
    </location>
</feature>
<dbReference type="AlphaFoldDB" id="A0AA88PBX5"/>
<feature type="region of interest" description="Disordered" evidence="1">
    <location>
        <begin position="1"/>
        <end position="55"/>
    </location>
</feature>
<evidence type="ECO:0000313" key="3">
    <source>
        <dbReference type="Proteomes" id="UP001187343"/>
    </source>
</evidence>
<dbReference type="EMBL" id="JAUYZG010000018">
    <property type="protein sequence ID" value="KAK2880750.1"/>
    <property type="molecule type" value="Genomic_DNA"/>
</dbReference>
<sequence length="206" mass="22456">MQQKGSRHPLVAGGGPSEAGPISNRCQGESWRARQREGGLMGWDGGPRGERRLEQGVEFLPLRDQGRDRYPFPPHPSNAVSPAGLSARPRMGRCSSSSPQTGKGLWVVAPSPDERWILIILSGSEQVCTKIGFVSTAKLQDLSPAPGEQTSTRPRLKPGSEFDELPQFDTCSLVNELLFARGLRACQVVNMKQLRHAEGADRMGRS</sequence>
<protein>
    <submittedName>
        <fullName evidence="2">Uncharacterized protein</fullName>
    </submittedName>
</protein>
<organism evidence="2 3">
    <name type="scientific">Cirrhinus molitorella</name>
    <name type="common">mud carp</name>
    <dbReference type="NCBI Taxonomy" id="172907"/>
    <lineage>
        <taxon>Eukaryota</taxon>
        <taxon>Metazoa</taxon>
        <taxon>Chordata</taxon>
        <taxon>Craniata</taxon>
        <taxon>Vertebrata</taxon>
        <taxon>Euteleostomi</taxon>
        <taxon>Actinopterygii</taxon>
        <taxon>Neopterygii</taxon>
        <taxon>Teleostei</taxon>
        <taxon>Ostariophysi</taxon>
        <taxon>Cypriniformes</taxon>
        <taxon>Cyprinidae</taxon>
        <taxon>Labeoninae</taxon>
        <taxon>Labeonini</taxon>
        <taxon>Cirrhinus</taxon>
    </lineage>
</organism>
<reference evidence="2" key="1">
    <citation type="submission" date="2023-08" db="EMBL/GenBank/DDBJ databases">
        <title>Chromosome-level Genome Assembly of mud carp (Cirrhinus molitorella).</title>
        <authorList>
            <person name="Liu H."/>
        </authorList>
    </citation>
    <scope>NUCLEOTIDE SEQUENCE</scope>
    <source>
        <strain evidence="2">Prfri</strain>
        <tissue evidence="2">Muscle</tissue>
    </source>
</reference>
<proteinExistence type="predicted"/>